<dbReference type="EMBL" id="NIVC01000844">
    <property type="protein sequence ID" value="PAA76069.1"/>
    <property type="molecule type" value="Genomic_DNA"/>
</dbReference>
<accession>A0A267FSU3</accession>
<feature type="compositionally biased region" description="Pro residues" evidence="1">
    <location>
        <begin position="16"/>
        <end position="38"/>
    </location>
</feature>
<evidence type="ECO:0000256" key="1">
    <source>
        <dbReference type="SAM" id="MobiDB-lite"/>
    </source>
</evidence>
<comment type="caution">
    <text evidence="2">The sequence shown here is derived from an EMBL/GenBank/DDBJ whole genome shotgun (WGS) entry which is preliminary data.</text>
</comment>
<feature type="compositionally biased region" description="Low complexity" evidence="1">
    <location>
        <begin position="39"/>
        <end position="55"/>
    </location>
</feature>
<reference evidence="2 3" key="1">
    <citation type="submission" date="2017-06" db="EMBL/GenBank/DDBJ databases">
        <title>A platform for efficient transgenesis in Macrostomum lignano, a flatworm model organism for stem cell research.</title>
        <authorList>
            <person name="Berezikov E."/>
        </authorList>
    </citation>
    <scope>NUCLEOTIDE SEQUENCE [LARGE SCALE GENOMIC DNA]</scope>
    <source>
        <strain evidence="2">DV1</strain>
        <tissue evidence="2">Whole organism</tissue>
    </source>
</reference>
<feature type="region of interest" description="Disordered" evidence="1">
    <location>
        <begin position="1"/>
        <end position="68"/>
    </location>
</feature>
<proteinExistence type="predicted"/>
<evidence type="ECO:0000313" key="2">
    <source>
        <dbReference type="EMBL" id="PAA76069.1"/>
    </source>
</evidence>
<dbReference type="AlphaFoldDB" id="A0A267FSU3"/>
<name>A0A267FSU3_9PLAT</name>
<evidence type="ECO:0000313" key="3">
    <source>
        <dbReference type="Proteomes" id="UP000215902"/>
    </source>
</evidence>
<organism evidence="2 3">
    <name type="scientific">Macrostomum lignano</name>
    <dbReference type="NCBI Taxonomy" id="282301"/>
    <lineage>
        <taxon>Eukaryota</taxon>
        <taxon>Metazoa</taxon>
        <taxon>Spiralia</taxon>
        <taxon>Lophotrochozoa</taxon>
        <taxon>Platyhelminthes</taxon>
        <taxon>Rhabditophora</taxon>
        <taxon>Macrostomorpha</taxon>
        <taxon>Macrostomida</taxon>
        <taxon>Macrostomidae</taxon>
        <taxon>Macrostomum</taxon>
    </lineage>
</organism>
<protein>
    <submittedName>
        <fullName evidence="2">Uncharacterized protein</fullName>
    </submittedName>
</protein>
<dbReference type="OrthoDB" id="10023911at2759"/>
<dbReference type="Proteomes" id="UP000215902">
    <property type="component" value="Unassembled WGS sequence"/>
</dbReference>
<gene>
    <name evidence="2" type="ORF">BOX15_Mlig034175g1</name>
</gene>
<keyword evidence="3" id="KW-1185">Reference proteome</keyword>
<sequence length="241" mass="25963">MATPPYPSYVKGGEPSAPPPGYGPPPPAYGGSAPPPAAPYYQPQPQQQQQHGSKPQPKPKTSHGLFGSLSSIGRDVAKGFNSIATEASSVYSRSVHGDIVSQLVSGTTIILISRMSGRSLEILQGPDGRLMLDAACQDSPHVFNNKWLVTKMGSWFHLSNYNNFLAIEGGNLVVAMNVQDHSRPPPSSRFKLHQMEHFLLLESAITPGQYVAATERGEIKPPAASSNDKFSHFGVQFVTTR</sequence>